<evidence type="ECO:0000313" key="2">
    <source>
        <dbReference type="Proteomes" id="UP001054837"/>
    </source>
</evidence>
<keyword evidence="2" id="KW-1185">Reference proteome</keyword>
<gene>
    <name evidence="1" type="ORF">CDAR_536001</name>
</gene>
<name>A0AAV4QQB3_9ARAC</name>
<evidence type="ECO:0000313" key="1">
    <source>
        <dbReference type="EMBL" id="GIY11422.1"/>
    </source>
</evidence>
<dbReference type="Proteomes" id="UP001054837">
    <property type="component" value="Unassembled WGS sequence"/>
</dbReference>
<dbReference type="AlphaFoldDB" id="A0AAV4QQB3"/>
<comment type="caution">
    <text evidence="1">The sequence shown here is derived from an EMBL/GenBank/DDBJ whole genome shotgun (WGS) entry which is preliminary data.</text>
</comment>
<dbReference type="EMBL" id="BPLQ01004902">
    <property type="protein sequence ID" value="GIY11422.1"/>
    <property type="molecule type" value="Genomic_DNA"/>
</dbReference>
<accession>A0AAV4QQB3</accession>
<proteinExistence type="predicted"/>
<protein>
    <submittedName>
        <fullName evidence="1">Uncharacterized protein</fullName>
    </submittedName>
</protein>
<reference evidence="1 2" key="1">
    <citation type="submission" date="2021-06" db="EMBL/GenBank/DDBJ databases">
        <title>Caerostris darwini draft genome.</title>
        <authorList>
            <person name="Kono N."/>
            <person name="Arakawa K."/>
        </authorList>
    </citation>
    <scope>NUCLEOTIDE SEQUENCE [LARGE SCALE GENOMIC DNA]</scope>
</reference>
<organism evidence="1 2">
    <name type="scientific">Caerostris darwini</name>
    <dbReference type="NCBI Taxonomy" id="1538125"/>
    <lineage>
        <taxon>Eukaryota</taxon>
        <taxon>Metazoa</taxon>
        <taxon>Ecdysozoa</taxon>
        <taxon>Arthropoda</taxon>
        <taxon>Chelicerata</taxon>
        <taxon>Arachnida</taxon>
        <taxon>Araneae</taxon>
        <taxon>Araneomorphae</taxon>
        <taxon>Entelegynae</taxon>
        <taxon>Araneoidea</taxon>
        <taxon>Araneidae</taxon>
        <taxon>Caerostris</taxon>
    </lineage>
</organism>
<sequence>MQIVAFGGRLQRVNKKQVAFYGHFRANVDMQIVASGNGLPAQSVEGDNKRAVIIAGPLISSERLKRIGAEKRRGGEDTPEKRV</sequence>